<dbReference type="VEuPathDB" id="VectorBase:AMEC004750"/>
<accession>A0A182TLZ2</accession>
<evidence type="ECO:0000313" key="4">
    <source>
        <dbReference type="Proteomes" id="UP000075902"/>
    </source>
</evidence>
<dbReference type="InterPro" id="IPR027417">
    <property type="entry name" value="P-loop_NTPase"/>
</dbReference>
<evidence type="ECO:0000259" key="2">
    <source>
        <dbReference type="Pfam" id="PF25051"/>
    </source>
</evidence>
<dbReference type="InterPro" id="IPR056875">
    <property type="entry name" value="MCM8/REC_WHD"/>
</dbReference>
<evidence type="ECO:0000259" key="1">
    <source>
        <dbReference type="Pfam" id="PF17855"/>
    </source>
</evidence>
<dbReference type="Pfam" id="PF17855">
    <property type="entry name" value="MCM_lid"/>
    <property type="match status" value="1"/>
</dbReference>
<proteinExistence type="predicted"/>
<dbReference type="EnsemblMetazoa" id="AMEC004750-RA">
    <property type="protein sequence ID" value="AMEC004750-PA"/>
    <property type="gene ID" value="AMEC004750"/>
</dbReference>
<dbReference type="Proteomes" id="UP000075902">
    <property type="component" value="Unassembled WGS sequence"/>
</dbReference>
<evidence type="ECO:0000313" key="3">
    <source>
        <dbReference type="EnsemblMetazoa" id="AMEC004750-PA"/>
    </source>
</evidence>
<reference evidence="3" key="2">
    <citation type="submission" date="2020-05" db="UniProtKB">
        <authorList>
            <consortium name="EnsemblMetazoa"/>
        </authorList>
    </citation>
    <scope>IDENTIFICATION</scope>
    <source>
        <strain evidence="3">CM1001059</strain>
    </source>
</reference>
<feature type="domain" description="MCM8/REC winged helix" evidence="2">
    <location>
        <begin position="161"/>
        <end position="228"/>
    </location>
</feature>
<protein>
    <submittedName>
        <fullName evidence="3">MCM_lid domain-containing protein</fullName>
    </submittedName>
</protein>
<sequence length="230" mass="26220">MDEWDLFGTAPCDWELGDGAEFASNFQNEQYSSQASALFDEFGIDSRSCSDALDRIGWQLYFPNKDYARSHCNPEFTEESMAVLEGFFSEMYSMPHWLNITNGMKMAQIKSMALARARIDLSPAITTEHVMDTVRIVSRSWYDRYDTDDRAPTVQLPANKGGVKAASIRQFLEVLRARSVEHKTKSFSLKELHALIEEEGIQGFEDEIIEKLNIQGYLLKKSAGCYRLLV</sequence>
<feature type="domain" description="MCM AAA-lid" evidence="1">
    <location>
        <begin position="67"/>
        <end position="140"/>
    </location>
</feature>
<dbReference type="STRING" id="34690.A0A182TLZ2"/>
<dbReference type="AlphaFoldDB" id="A0A182TLZ2"/>
<dbReference type="Pfam" id="PF25051">
    <property type="entry name" value="WHD_MCM8"/>
    <property type="match status" value="1"/>
</dbReference>
<dbReference type="Gene3D" id="3.40.50.300">
    <property type="entry name" value="P-loop containing nucleotide triphosphate hydrolases"/>
    <property type="match status" value="1"/>
</dbReference>
<reference evidence="4" key="1">
    <citation type="submission" date="2014-01" db="EMBL/GenBank/DDBJ databases">
        <title>The Genome Sequence of Anopheles melas CM1001059_A (V2).</title>
        <authorList>
            <consortium name="The Broad Institute Genomics Platform"/>
            <person name="Neafsey D.E."/>
            <person name="Besansky N."/>
            <person name="Howell P."/>
            <person name="Walton C."/>
            <person name="Young S.K."/>
            <person name="Zeng Q."/>
            <person name="Gargeya S."/>
            <person name="Fitzgerald M."/>
            <person name="Haas B."/>
            <person name="Abouelleil A."/>
            <person name="Allen A.W."/>
            <person name="Alvarado L."/>
            <person name="Arachchi H.M."/>
            <person name="Berlin A.M."/>
            <person name="Chapman S.B."/>
            <person name="Gainer-Dewar J."/>
            <person name="Goldberg J."/>
            <person name="Griggs A."/>
            <person name="Gujja S."/>
            <person name="Hansen M."/>
            <person name="Howarth C."/>
            <person name="Imamovic A."/>
            <person name="Ireland A."/>
            <person name="Larimer J."/>
            <person name="McCowan C."/>
            <person name="Murphy C."/>
            <person name="Pearson M."/>
            <person name="Poon T.W."/>
            <person name="Priest M."/>
            <person name="Roberts A."/>
            <person name="Saif S."/>
            <person name="Shea T."/>
            <person name="Sisk P."/>
            <person name="Sykes S."/>
            <person name="Wortman J."/>
            <person name="Nusbaum C."/>
            <person name="Birren B."/>
        </authorList>
    </citation>
    <scope>NUCLEOTIDE SEQUENCE [LARGE SCALE GENOMIC DNA]</scope>
    <source>
        <strain evidence="4">CM1001059</strain>
    </source>
</reference>
<keyword evidence="4" id="KW-1185">Reference proteome</keyword>
<dbReference type="CDD" id="cd22247">
    <property type="entry name" value="MCM8_WHD"/>
    <property type="match status" value="1"/>
</dbReference>
<organism evidence="3 4">
    <name type="scientific">Anopheles melas</name>
    <dbReference type="NCBI Taxonomy" id="34690"/>
    <lineage>
        <taxon>Eukaryota</taxon>
        <taxon>Metazoa</taxon>
        <taxon>Ecdysozoa</taxon>
        <taxon>Arthropoda</taxon>
        <taxon>Hexapoda</taxon>
        <taxon>Insecta</taxon>
        <taxon>Pterygota</taxon>
        <taxon>Neoptera</taxon>
        <taxon>Endopterygota</taxon>
        <taxon>Diptera</taxon>
        <taxon>Nematocera</taxon>
        <taxon>Culicoidea</taxon>
        <taxon>Culicidae</taxon>
        <taxon>Anophelinae</taxon>
        <taxon>Anopheles</taxon>
    </lineage>
</organism>
<dbReference type="InterPro" id="IPR041562">
    <property type="entry name" value="MCM_lid"/>
</dbReference>
<name>A0A182TLZ2_9DIPT</name>